<evidence type="ECO:0000313" key="8">
    <source>
        <dbReference type="Proteomes" id="UP000756530"/>
    </source>
</evidence>
<dbReference type="Pfam" id="PF02104">
    <property type="entry name" value="SURF1"/>
    <property type="match status" value="1"/>
</dbReference>
<dbReference type="PROSITE" id="PS50895">
    <property type="entry name" value="SURF1"/>
    <property type="match status" value="1"/>
</dbReference>
<organism evidence="7 8">
    <name type="scientific">Maritimibacter dapengensis</name>
    <dbReference type="NCBI Taxonomy" id="2836868"/>
    <lineage>
        <taxon>Bacteria</taxon>
        <taxon>Pseudomonadati</taxon>
        <taxon>Pseudomonadota</taxon>
        <taxon>Alphaproteobacteria</taxon>
        <taxon>Rhodobacterales</taxon>
        <taxon>Roseobacteraceae</taxon>
        <taxon>Maritimibacter</taxon>
    </lineage>
</organism>
<comment type="subcellular location">
    <subcellularLocation>
        <location evidence="6">Cell membrane</location>
        <topology evidence="6">Multi-pass membrane protein</topology>
    </subcellularLocation>
    <subcellularLocation>
        <location evidence="1">Membrane</location>
    </subcellularLocation>
</comment>
<reference evidence="7 8" key="1">
    <citation type="submission" date="2021-05" db="EMBL/GenBank/DDBJ databases">
        <title>Culturable bacteria isolated from Daya Bay.</title>
        <authorList>
            <person name="Zheng W."/>
            <person name="Yu S."/>
            <person name="Huang Y."/>
        </authorList>
    </citation>
    <scope>NUCLEOTIDE SEQUENCE [LARGE SCALE GENOMIC DNA]</scope>
    <source>
        <strain evidence="7 8">DP4N28-5</strain>
    </source>
</reference>
<keyword evidence="6" id="KW-1003">Cell membrane</keyword>
<keyword evidence="8" id="KW-1185">Reference proteome</keyword>
<dbReference type="InterPro" id="IPR002994">
    <property type="entry name" value="Surf1/Shy1"/>
</dbReference>
<accession>A0ABS6T0W4</accession>
<evidence type="ECO:0000256" key="3">
    <source>
        <dbReference type="ARBA" id="ARBA00022692"/>
    </source>
</evidence>
<evidence type="ECO:0000256" key="2">
    <source>
        <dbReference type="ARBA" id="ARBA00007165"/>
    </source>
</evidence>
<comment type="caution">
    <text evidence="6">Lacks conserved residue(s) required for the propagation of feature annotation.</text>
</comment>
<keyword evidence="4 6" id="KW-1133">Transmembrane helix</keyword>
<keyword evidence="5 6" id="KW-0472">Membrane</keyword>
<dbReference type="CDD" id="cd06662">
    <property type="entry name" value="SURF1"/>
    <property type="match status" value="1"/>
</dbReference>
<proteinExistence type="inferred from homology"/>
<evidence type="ECO:0000313" key="7">
    <source>
        <dbReference type="EMBL" id="MBV7378749.1"/>
    </source>
</evidence>
<comment type="caution">
    <text evidence="7">The sequence shown here is derived from an EMBL/GenBank/DDBJ whole genome shotgun (WGS) entry which is preliminary data.</text>
</comment>
<gene>
    <name evidence="7" type="ORF">KJP28_07400</name>
</gene>
<dbReference type="RefSeq" id="WP_218391930.1">
    <property type="nucleotide sequence ID" value="NZ_JAHUZE010000002.1"/>
</dbReference>
<evidence type="ECO:0000256" key="1">
    <source>
        <dbReference type="ARBA" id="ARBA00004370"/>
    </source>
</evidence>
<comment type="similarity">
    <text evidence="2 6">Belongs to the SURF1 family.</text>
</comment>
<evidence type="ECO:0000256" key="4">
    <source>
        <dbReference type="ARBA" id="ARBA00022989"/>
    </source>
</evidence>
<dbReference type="PANTHER" id="PTHR23427:SF2">
    <property type="entry name" value="SURFEIT LOCUS PROTEIN 1"/>
    <property type="match status" value="1"/>
</dbReference>
<protein>
    <recommendedName>
        <fullName evidence="6">SURF1-like protein</fullName>
    </recommendedName>
</protein>
<dbReference type="PANTHER" id="PTHR23427">
    <property type="entry name" value="SURFEIT LOCUS PROTEIN"/>
    <property type="match status" value="1"/>
</dbReference>
<dbReference type="Proteomes" id="UP000756530">
    <property type="component" value="Unassembled WGS sequence"/>
</dbReference>
<sequence>MTKQIITALLLVAGLAAFVTLGVWQLQRLAWKHGVLAEIEAQIAGEAVALPADPDPEADRYLPVEIAGTMEPDELHVLVSSRDYGAGFRIIAPFETRDGRRIMVDRGFVLNETKDAERQIGEMGLEGNLHWPDERDGFTPEDDPEGNWWYARDVEKMSDALGTEPVLVIARTETDPGIRVMPVTTEGIPNDHFEYAMTWFLMAVTWVGMTGFALWRIRRRNAGGTAPTRGV</sequence>
<dbReference type="EMBL" id="JAHUZE010000002">
    <property type="protein sequence ID" value="MBV7378749.1"/>
    <property type="molecule type" value="Genomic_DNA"/>
</dbReference>
<name>A0ABS6T0W4_9RHOB</name>
<feature type="transmembrane region" description="Helical" evidence="6">
    <location>
        <begin position="196"/>
        <end position="215"/>
    </location>
</feature>
<evidence type="ECO:0000256" key="6">
    <source>
        <dbReference type="RuleBase" id="RU363076"/>
    </source>
</evidence>
<dbReference type="InterPro" id="IPR045214">
    <property type="entry name" value="Surf1/Surf4"/>
</dbReference>
<keyword evidence="3 6" id="KW-0812">Transmembrane</keyword>
<evidence type="ECO:0000256" key="5">
    <source>
        <dbReference type="ARBA" id="ARBA00023136"/>
    </source>
</evidence>